<evidence type="ECO:0000313" key="1">
    <source>
        <dbReference type="EMBL" id="OXG00768.1"/>
    </source>
</evidence>
<comment type="caution">
    <text evidence="1">The sequence shown here is derived from an EMBL/GenBank/DDBJ whole genome shotgun (WGS) entry which is preliminary data.</text>
</comment>
<sequence length="164" mass="19410">MKKLNSINWVVFKDDKVYLEDVPLTIGINIIDWLCEFTSLKYSIEEADYNQERKYITFSEYLNIVISSFNNLVTDISVYPYQYKTSPYYKGDIFIYSKKIEVPFFSNDLEKYFPDIKVKRPPSNVIDRFLPRESLDFPISETLKIEISMGREPSYIGSIGLKYR</sequence>
<dbReference type="EMBL" id="MUGS01000051">
    <property type="protein sequence ID" value="OXG00768.1"/>
    <property type="molecule type" value="Genomic_DNA"/>
</dbReference>
<name>A0A227NUR8_9FLAO</name>
<dbReference type="AlphaFoldDB" id="A0A227NUR8"/>
<dbReference type="OrthoDB" id="1364454at2"/>
<gene>
    <name evidence="1" type="ORF">B0A64_19275</name>
</gene>
<evidence type="ECO:0000313" key="2">
    <source>
        <dbReference type="Proteomes" id="UP000214684"/>
    </source>
</evidence>
<dbReference type="RefSeq" id="WP_089481126.1">
    <property type="nucleotide sequence ID" value="NZ_MUGS01000051.1"/>
</dbReference>
<dbReference type="Proteomes" id="UP000214684">
    <property type="component" value="Unassembled WGS sequence"/>
</dbReference>
<protein>
    <submittedName>
        <fullName evidence="1">Uncharacterized protein</fullName>
    </submittedName>
</protein>
<organism evidence="1 2">
    <name type="scientific">Flavobacterium araucananum</name>
    <dbReference type="NCBI Taxonomy" id="946678"/>
    <lineage>
        <taxon>Bacteria</taxon>
        <taxon>Pseudomonadati</taxon>
        <taxon>Bacteroidota</taxon>
        <taxon>Flavobacteriia</taxon>
        <taxon>Flavobacteriales</taxon>
        <taxon>Flavobacteriaceae</taxon>
        <taxon>Flavobacterium</taxon>
    </lineage>
</organism>
<keyword evidence="2" id="KW-1185">Reference proteome</keyword>
<accession>A0A227NUR8</accession>
<reference evidence="1 2" key="1">
    <citation type="submission" date="2016-11" db="EMBL/GenBank/DDBJ databases">
        <title>Whole genomes of Flavobacteriaceae.</title>
        <authorList>
            <person name="Stine C."/>
            <person name="Li C."/>
            <person name="Tadesse D."/>
        </authorList>
    </citation>
    <scope>NUCLEOTIDE SEQUENCE [LARGE SCALE GENOMIC DNA]</scope>
    <source>
        <strain evidence="1 2">DSM 24704</strain>
    </source>
</reference>
<proteinExistence type="predicted"/>